<keyword evidence="4" id="KW-1185">Reference proteome</keyword>
<evidence type="ECO:0008006" key="5">
    <source>
        <dbReference type="Google" id="ProtNLM"/>
    </source>
</evidence>
<accession>A0AA37LQB9</accession>
<dbReference type="AlphaFoldDB" id="A0AA37LQB9"/>
<dbReference type="InterPro" id="IPR047865">
    <property type="entry name" value="Ribosomal_uL10_bac_type"/>
</dbReference>
<evidence type="ECO:0000256" key="1">
    <source>
        <dbReference type="ARBA" id="ARBA00008889"/>
    </source>
</evidence>
<dbReference type="InterPro" id="IPR043141">
    <property type="entry name" value="Ribosomal_uL10-like_sf"/>
</dbReference>
<evidence type="ECO:0000313" key="3">
    <source>
        <dbReference type="EMBL" id="GJC80501.1"/>
    </source>
</evidence>
<dbReference type="PANTHER" id="PTHR11560">
    <property type="entry name" value="39S RIBOSOMAL PROTEIN L10, MITOCHONDRIAL"/>
    <property type="match status" value="1"/>
</dbReference>
<comment type="similarity">
    <text evidence="1">Belongs to the universal ribosomal protein uL10 family.</text>
</comment>
<feature type="region of interest" description="Disordered" evidence="2">
    <location>
        <begin position="52"/>
        <end position="115"/>
    </location>
</feature>
<protein>
    <recommendedName>
        <fullName evidence="5">Ribosomal protein 11 mitochondrial-like protein</fullName>
    </recommendedName>
</protein>
<evidence type="ECO:0000313" key="4">
    <source>
        <dbReference type="Proteomes" id="UP001055172"/>
    </source>
</evidence>
<comment type="caution">
    <text evidence="3">The sequence shown here is derived from an EMBL/GenBank/DDBJ whole genome shotgun (WGS) entry which is preliminary data.</text>
</comment>
<feature type="region of interest" description="Disordered" evidence="2">
    <location>
        <begin position="360"/>
        <end position="381"/>
    </location>
</feature>
<dbReference type="Proteomes" id="UP001055172">
    <property type="component" value="Unassembled WGS sequence"/>
</dbReference>
<dbReference type="Gene3D" id="3.30.70.1730">
    <property type="match status" value="1"/>
</dbReference>
<sequence>MRIGCRARTTRNLSPIEAREAPSTFSITRCIPITQQDSGRHLLLTRHNATSVTATGRARPAQAGDALDRFSPHDTIPHHLDRAPRRPGRLEPPVPPPSRRLCPANKAALGPPPETRKSQLIRTYTSLLRTTPLILFFQHSNLTADEWSALRRELNASLAAATPEGSAVDGRDVHLQVLRTRMFNVALKLAEFYDPEVAKAKAGVQTGTRGPLVHDLSMAAYEAMKDFEAPEDSAYAQISPLLCGPTAALVFPAVSPAHLAAALKILSPSPPKFPAPTRKKNPGYYEPQCQSALQKLLLVGGRIEGDVFDVEGVKWVGGIEGGLDGLRAQLVYLLQSAGLGLTTALEGGSKSLWLTLEGRRTQLEDEGKEGEKKAEGETKSE</sequence>
<proteinExistence type="inferred from homology"/>
<evidence type="ECO:0000256" key="2">
    <source>
        <dbReference type="SAM" id="MobiDB-lite"/>
    </source>
</evidence>
<gene>
    <name evidence="3" type="ORF">ColLi_03339</name>
</gene>
<dbReference type="EMBL" id="BPPX01000005">
    <property type="protein sequence ID" value="GJC80501.1"/>
    <property type="molecule type" value="Genomic_DNA"/>
</dbReference>
<feature type="compositionally biased region" description="Basic and acidic residues" evidence="2">
    <location>
        <begin position="66"/>
        <end position="84"/>
    </location>
</feature>
<reference evidence="3 4" key="1">
    <citation type="submission" date="2021-07" db="EMBL/GenBank/DDBJ databases">
        <title>Genome data of Colletotrichum spaethianum.</title>
        <authorList>
            <person name="Utami Y.D."/>
            <person name="Hiruma K."/>
        </authorList>
    </citation>
    <scope>NUCLEOTIDE SEQUENCE [LARGE SCALE GENOMIC DNA]</scope>
    <source>
        <strain evidence="3 4">MAFF 242679</strain>
    </source>
</reference>
<name>A0AA37LQB9_9PEZI</name>
<dbReference type="SUPFAM" id="SSF160369">
    <property type="entry name" value="Ribosomal protein L10-like"/>
    <property type="match status" value="1"/>
</dbReference>
<organism evidence="3 4">
    <name type="scientific">Colletotrichum liriopes</name>
    <dbReference type="NCBI Taxonomy" id="708192"/>
    <lineage>
        <taxon>Eukaryota</taxon>
        <taxon>Fungi</taxon>
        <taxon>Dikarya</taxon>
        <taxon>Ascomycota</taxon>
        <taxon>Pezizomycotina</taxon>
        <taxon>Sordariomycetes</taxon>
        <taxon>Hypocreomycetidae</taxon>
        <taxon>Glomerellales</taxon>
        <taxon>Glomerellaceae</taxon>
        <taxon>Colletotrichum</taxon>
        <taxon>Colletotrichum spaethianum species complex</taxon>
    </lineage>
</organism>